<evidence type="ECO:0000256" key="6">
    <source>
        <dbReference type="ARBA" id="ARBA00022801"/>
    </source>
</evidence>
<dbReference type="GO" id="GO:0004857">
    <property type="term" value="F:enzyme inhibitor activity"/>
    <property type="evidence" value="ECO:0007669"/>
    <property type="project" value="InterPro"/>
</dbReference>
<dbReference type="EC" id="3.1.1.11" evidence="9"/>
<dbReference type="InterPro" id="IPR033131">
    <property type="entry name" value="Pectinesterase_Asp_AS"/>
</dbReference>
<reference evidence="11" key="1">
    <citation type="submission" date="2020-03" db="EMBL/GenBank/DDBJ databases">
        <title>A high-quality chromosome-level genome assembly of a woody plant with both climbing and erect habits, Rhamnella rubrinervis.</title>
        <authorList>
            <person name="Lu Z."/>
            <person name="Yang Y."/>
            <person name="Zhu X."/>
            <person name="Sun Y."/>
        </authorList>
    </citation>
    <scope>NUCLEOTIDE SEQUENCE</scope>
    <source>
        <strain evidence="11">BYM</strain>
        <tissue evidence="11">Leaf</tissue>
    </source>
</reference>
<dbReference type="Pfam" id="PF01095">
    <property type="entry name" value="Pectinesterase"/>
    <property type="match status" value="1"/>
</dbReference>
<feature type="signal peptide" evidence="9">
    <location>
        <begin position="1"/>
        <end position="26"/>
    </location>
</feature>
<dbReference type="Proteomes" id="UP000796880">
    <property type="component" value="Unassembled WGS sequence"/>
</dbReference>
<feature type="active site" evidence="8">
    <location>
        <position position="367"/>
    </location>
</feature>
<dbReference type="SUPFAM" id="SSF51126">
    <property type="entry name" value="Pectin lyase-like"/>
    <property type="match status" value="1"/>
</dbReference>
<evidence type="ECO:0000256" key="9">
    <source>
        <dbReference type="RuleBase" id="RU000589"/>
    </source>
</evidence>
<comment type="caution">
    <text evidence="11">The sequence shown here is derived from an EMBL/GenBank/DDBJ whole genome shotgun (WGS) entry which is preliminary data.</text>
</comment>
<dbReference type="UniPathway" id="UPA00545">
    <property type="reaction ID" value="UER00823"/>
</dbReference>
<evidence type="ECO:0000256" key="4">
    <source>
        <dbReference type="ARBA" id="ARBA00007786"/>
    </source>
</evidence>
<dbReference type="InterPro" id="IPR000070">
    <property type="entry name" value="Pectinesterase_cat"/>
</dbReference>
<dbReference type="GO" id="GO:0042545">
    <property type="term" value="P:cell wall modification"/>
    <property type="evidence" value="ECO:0007669"/>
    <property type="project" value="UniProtKB-UniRule"/>
</dbReference>
<evidence type="ECO:0000256" key="2">
    <source>
        <dbReference type="ARBA" id="ARBA00005184"/>
    </source>
</evidence>
<keyword evidence="9" id="KW-0732">Signal</keyword>
<dbReference type="GO" id="GO:0030599">
    <property type="term" value="F:pectinesterase activity"/>
    <property type="evidence" value="ECO:0007669"/>
    <property type="project" value="UniProtKB-UniRule"/>
</dbReference>
<evidence type="ECO:0000256" key="8">
    <source>
        <dbReference type="PROSITE-ProRule" id="PRU10040"/>
    </source>
</evidence>
<dbReference type="Pfam" id="PF04043">
    <property type="entry name" value="PMEI"/>
    <property type="match status" value="1"/>
</dbReference>
<feature type="chain" id="PRO_5035486880" description="Pectinesterase" evidence="9">
    <location>
        <begin position="27"/>
        <end position="526"/>
    </location>
</feature>
<accession>A0A8K0GK27</accession>
<keyword evidence="12" id="KW-1185">Reference proteome</keyword>
<organism evidence="11 12">
    <name type="scientific">Rhamnella rubrinervis</name>
    <dbReference type="NCBI Taxonomy" id="2594499"/>
    <lineage>
        <taxon>Eukaryota</taxon>
        <taxon>Viridiplantae</taxon>
        <taxon>Streptophyta</taxon>
        <taxon>Embryophyta</taxon>
        <taxon>Tracheophyta</taxon>
        <taxon>Spermatophyta</taxon>
        <taxon>Magnoliopsida</taxon>
        <taxon>eudicotyledons</taxon>
        <taxon>Gunneridae</taxon>
        <taxon>Pentapetalae</taxon>
        <taxon>rosids</taxon>
        <taxon>fabids</taxon>
        <taxon>Rosales</taxon>
        <taxon>Rhamnaceae</taxon>
        <taxon>rhamnoid group</taxon>
        <taxon>Rhamneae</taxon>
        <taxon>Rhamnella</taxon>
    </lineage>
</organism>
<comment type="catalytic activity">
    <reaction evidence="9">
        <text>[(1-&gt;4)-alpha-D-galacturonosyl methyl ester](n) + n H2O = [(1-&gt;4)-alpha-D-galacturonosyl](n) + n methanol + n H(+)</text>
        <dbReference type="Rhea" id="RHEA:22380"/>
        <dbReference type="Rhea" id="RHEA-COMP:14570"/>
        <dbReference type="Rhea" id="RHEA-COMP:14573"/>
        <dbReference type="ChEBI" id="CHEBI:15377"/>
        <dbReference type="ChEBI" id="CHEBI:15378"/>
        <dbReference type="ChEBI" id="CHEBI:17790"/>
        <dbReference type="ChEBI" id="CHEBI:140522"/>
        <dbReference type="ChEBI" id="CHEBI:140523"/>
        <dbReference type="EC" id="3.1.1.11"/>
    </reaction>
</comment>
<dbReference type="PROSITE" id="PS00800">
    <property type="entry name" value="PECTINESTERASE_1"/>
    <property type="match status" value="1"/>
</dbReference>
<evidence type="ECO:0000259" key="10">
    <source>
        <dbReference type="SMART" id="SM00856"/>
    </source>
</evidence>
<keyword evidence="7 9" id="KW-0063">Aspartyl esterase</keyword>
<keyword evidence="9" id="KW-0961">Cell wall biogenesis/degradation</keyword>
<dbReference type="CDD" id="cd15798">
    <property type="entry name" value="PMEI-like_3"/>
    <property type="match status" value="1"/>
</dbReference>
<dbReference type="InterPro" id="IPR011050">
    <property type="entry name" value="Pectin_lyase_fold/virulence"/>
</dbReference>
<comment type="subcellular location">
    <subcellularLocation>
        <location evidence="1 9">Secreted</location>
        <location evidence="1 9">Cell wall</location>
    </subcellularLocation>
</comment>
<dbReference type="PANTHER" id="PTHR31707">
    <property type="entry name" value="PECTINESTERASE"/>
    <property type="match status" value="1"/>
</dbReference>
<comment type="similarity">
    <text evidence="3">In the N-terminal section; belongs to the PMEI family.</text>
</comment>
<dbReference type="Gene3D" id="2.160.20.10">
    <property type="entry name" value="Single-stranded right-handed beta-helix, Pectin lyase-like"/>
    <property type="match status" value="1"/>
</dbReference>
<dbReference type="NCBIfam" id="TIGR01614">
    <property type="entry name" value="PME_inhib"/>
    <property type="match status" value="1"/>
</dbReference>
<dbReference type="OrthoDB" id="2019149at2759"/>
<keyword evidence="9" id="KW-0964">Secreted</keyword>
<feature type="domain" description="Pectinesterase inhibitor" evidence="10">
    <location>
        <begin position="23"/>
        <end position="169"/>
    </location>
</feature>
<dbReference type="InterPro" id="IPR018040">
    <property type="entry name" value="Pectinesterase_Tyr_AS"/>
</dbReference>
<name>A0A8K0GK27_9ROSA</name>
<comment type="function">
    <text evidence="9">Acts in the modification of cell walls via demethylesterification of cell wall pectin.</text>
</comment>
<evidence type="ECO:0000313" key="11">
    <source>
        <dbReference type="EMBL" id="KAF3432147.1"/>
    </source>
</evidence>
<evidence type="ECO:0000256" key="1">
    <source>
        <dbReference type="ARBA" id="ARBA00004191"/>
    </source>
</evidence>
<dbReference type="GO" id="GO:0045490">
    <property type="term" value="P:pectin catabolic process"/>
    <property type="evidence" value="ECO:0007669"/>
    <property type="project" value="UniProtKB-UniRule"/>
</dbReference>
<dbReference type="SMART" id="SM00856">
    <property type="entry name" value="PMEI"/>
    <property type="match status" value="1"/>
</dbReference>
<dbReference type="PROSITE" id="PS00503">
    <property type="entry name" value="PECTINESTERASE_2"/>
    <property type="match status" value="1"/>
</dbReference>
<comment type="similarity">
    <text evidence="4">In the C-terminal section; belongs to the pectinesterase family.</text>
</comment>
<evidence type="ECO:0000256" key="5">
    <source>
        <dbReference type="ARBA" id="ARBA00022512"/>
    </source>
</evidence>
<comment type="pathway">
    <text evidence="2 9">Glycan metabolism; pectin degradation; 2-dehydro-3-deoxy-D-gluconate from pectin: step 1/5.</text>
</comment>
<dbReference type="Gene3D" id="1.20.140.40">
    <property type="entry name" value="Invertase/pectin methylesterase inhibitor family protein"/>
    <property type="match status" value="1"/>
</dbReference>
<sequence length="526" mass="57738">MDNINLALLAIFNAYFLSFSLHVVHGSTVTSCNQTPYPQVCQHFTNTDLLSNLDQTRFSFRDLAFKITMEQAVDAHELVSSMDSSLFHDERAKLAWDDCMELYKDTVYQLNRSMSSSNPLDTNTWLSASIANHQTCRNGFFELELSSHLDSFPSMLTNFSKMLSNSLAIHKASTSSSSVFFNKHVRGRHLLSNGFPGWVSAADRRLLQAVGEPKADITVAQDGSGNYKTIAEAVTAASKQSGGSKRTVIYVKAGVYKENVQIKKSVKNLMFIGDGIDATIVTGNRNNQGGSTTFRSATFGVSGDGFMARDMTFENTAGPQNHQAVALRSSSDHSVFYRCSFKGYQDTLYVYSQRQFYRDCDIYGTIDFIFGDAAAMLQNCNMYVRKPMSNQINTVTAQARTDPNENTGIIIHNSRITAAPGSSGSSPTYLGRPWQKYSRTVIMKTVIDGLVDPAGWFPWSGSFALSTLYYAEYMNTGAGAGTGGRVKWPGYHVITSVTEAGKFTVGNFLAGDSWIPATGVPFVAGL</sequence>
<dbReference type="InterPro" id="IPR006501">
    <property type="entry name" value="Pectinesterase_inhib_dom"/>
</dbReference>
<evidence type="ECO:0000256" key="7">
    <source>
        <dbReference type="ARBA" id="ARBA00023085"/>
    </source>
</evidence>
<dbReference type="AlphaFoldDB" id="A0A8K0GK27"/>
<dbReference type="FunFam" id="2.160.20.10:FF:000001">
    <property type="entry name" value="Pectinesterase"/>
    <property type="match status" value="1"/>
</dbReference>
<keyword evidence="6 9" id="KW-0378">Hydrolase</keyword>
<proteinExistence type="inferred from homology"/>
<evidence type="ECO:0000256" key="3">
    <source>
        <dbReference type="ARBA" id="ARBA00006027"/>
    </source>
</evidence>
<gene>
    <name evidence="11" type="ORF">FNV43_RR26886</name>
</gene>
<dbReference type="InterPro" id="IPR012334">
    <property type="entry name" value="Pectin_lyas_fold"/>
</dbReference>
<dbReference type="InterPro" id="IPR035513">
    <property type="entry name" value="Invertase/methylesterase_inhib"/>
</dbReference>
<keyword evidence="5 9" id="KW-0134">Cell wall</keyword>
<protein>
    <recommendedName>
        <fullName evidence="9">Pectinesterase</fullName>
        <ecNumber evidence="9">3.1.1.11</ecNumber>
    </recommendedName>
</protein>
<dbReference type="SUPFAM" id="SSF101148">
    <property type="entry name" value="Plant invertase/pectin methylesterase inhibitor"/>
    <property type="match status" value="1"/>
</dbReference>
<evidence type="ECO:0000313" key="12">
    <source>
        <dbReference type="Proteomes" id="UP000796880"/>
    </source>
</evidence>
<dbReference type="EMBL" id="VOIH02000012">
    <property type="protein sequence ID" value="KAF3432147.1"/>
    <property type="molecule type" value="Genomic_DNA"/>
</dbReference>